<feature type="transmembrane region" description="Helical" evidence="1">
    <location>
        <begin position="15"/>
        <end position="33"/>
    </location>
</feature>
<gene>
    <name evidence="2" type="ORF">OOZ35_02505</name>
</gene>
<keyword evidence="1" id="KW-0812">Transmembrane</keyword>
<organism evidence="2 3">
    <name type="scientific">Mesoflavibacter profundi</name>
    <dbReference type="NCBI Taxonomy" id="2708110"/>
    <lineage>
        <taxon>Bacteria</taxon>
        <taxon>Pseudomonadati</taxon>
        <taxon>Bacteroidota</taxon>
        <taxon>Flavobacteriia</taxon>
        <taxon>Flavobacteriales</taxon>
        <taxon>Flavobacteriaceae</taxon>
        <taxon>Mesoflavibacter</taxon>
    </lineage>
</organism>
<accession>A0ABT4RX79</accession>
<keyword evidence="1" id="KW-1133">Transmembrane helix</keyword>
<sequence>MIAQNISLYSWNNGVVMIVVFAFVCLILIGFAIKFISSENKNQDTED</sequence>
<evidence type="ECO:0000313" key="2">
    <source>
        <dbReference type="EMBL" id="MDA0176357.1"/>
    </source>
</evidence>
<protein>
    <submittedName>
        <fullName evidence="2">Uncharacterized protein</fullName>
    </submittedName>
</protein>
<comment type="caution">
    <text evidence="2">The sequence shown here is derived from an EMBL/GenBank/DDBJ whole genome shotgun (WGS) entry which is preliminary data.</text>
</comment>
<dbReference type="EMBL" id="JAPFGC010000002">
    <property type="protein sequence ID" value="MDA0176357.1"/>
    <property type="molecule type" value="Genomic_DNA"/>
</dbReference>
<dbReference type="Proteomes" id="UP001149142">
    <property type="component" value="Unassembled WGS sequence"/>
</dbReference>
<evidence type="ECO:0000256" key="1">
    <source>
        <dbReference type="SAM" id="Phobius"/>
    </source>
</evidence>
<dbReference type="RefSeq" id="WP_165569195.1">
    <property type="nucleotide sequence ID" value="NZ_CAXQEU010000066.1"/>
</dbReference>
<keyword evidence="1" id="KW-0472">Membrane</keyword>
<proteinExistence type="predicted"/>
<evidence type="ECO:0000313" key="3">
    <source>
        <dbReference type="Proteomes" id="UP001149142"/>
    </source>
</evidence>
<name>A0ABT4RX79_9FLAO</name>
<reference evidence="2" key="1">
    <citation type="submission" date="2022-11" db="EMBL/GenBank/DDBJ databases">
        <title>Refractory cell wall polysaccharides provide important carbon source for microbial heterotrophs in the hadal ocean.</title>
        <authorList>
            <person name="Zhu X."/>
        </authorList>
    </citation>
    <scope>NUCLEOTIDE SEQUENCE</scope>
    <source>
        <strain evidence="2">MTRN7</strain>
    </source>
</reference>
<keyword evidence="3" id="KW-1185">Reference proteome</keyword>